<gene>
    <name evidence="2" type="primary">Vigan.05G028800</name>
    <name evidence="2" type="ORF">VIGAN_05028800</name>
</gene>
<dbReference type="EMBL" id="AP015038">
    <property type="protein sequence ID" value="BAT86955.1"/>
    <property type="molecule type" value="Genomic_DNA"/>
</dbReference>
<name>A0A0S3S2B1_PHAAN</name>
<protein>
    <submittedName>
        <fullName evidence="2">Uncharacterized protein</fullName>
    </submittedName>
</protein>
<organism evidence="2 3">
    <name type="scientific">Vigna angularis var. angularis</name>
    <dbReference type="NCBI Taxonomy" id="157739"/>
    <lineage>
        <taxon>Eukaryota</taxon>
        <taxon>Viridiplantae</taxon>
        <taxon>Streptophyta</taxon>
        <taxon>Embryophyta</taxon>
        <taxon>Tracheophyta</taxon>
        <taxon>Spermatophyta</taxon>
        <taxon>Magnoliopsida</taxon>
        <taxon>eudicotyledons</taxon>
        <taxon>Gunneridae</taxon>
        <taxon>Pentapetalae</taxon>
        <taxon>rosids</taxon>
        <taxon>fabids</taxon>
        <taxon>Fabales</taxon>
        <taxon>Fabaceae</taxon>
        <taxon>Papilionoideae</taxon>
        <taxon>50 kb inversion clade</taxon>
        <taxon>NPAAA clade</taxon>
        <taxon>indigoferoid/millettioid clade</taxon>
        <taxon>Phaseoleae</taxon>
        <taxon>Vigna</taxon>
    </lineage>
</organism>
<feature type="region of interest" description="Disordered" evidence="1">
    <location>
        <begin position="1"/>
        <end position="66"/>
    </location>
</feature>
<keyword evidence="3" id="KW-1185">Reference proteome</keyword>
<feature type="compositionally biased region" description="Low complexity" evidence="1">
    <location>
        <begin position="50"/>
        <end position="65"/>
    </location>
</feature>
<accession>A0A0S3S2B1</accession>
<evidence type="ECO:0000256" key="1">
    <source>
        <dbReference type="SAM" id="MobiDB-lite"/>
    </source>
</evidence>
<feature type="compositionally biased region" description="Basic and acidic residues" evidence="1">
    <location>
        <begin position="1"/>
        <end position="12"/>
    </location>
</feature>
<dbReference type="AlphaFoldDB" id="A0A0S3S2B1"/>
<sequence length="113" mass="12987">AVVVKNWDKTEQKPSNNSSYVRDLRVNIDGDKPPQENSIRAKLSHHKWKSFSNSNNSKRGGSQSRKWSKNMYYDILDIDGNSLQKLPEKEEAVGIITMEDVIEELLQVLNSLR</sequence>
<reference evidence="2 3" key="1">
    <citation type="journal article" date="2015" name="Sci. Rep.">
        <title>The power of single molecule real-time sequencing technology in the de novo assembly of a eukaryotic genome.</title>
        <authorList>
            <person name="Sakai H."/>
            <person name="Naito K."/>
            <person name="Ogiso-Tanaka E."/>
            <person name="Takahashi Y."/>
            <person name="Iseki K."/>
            <person name="Muto C."/>
            <person name="Satou K."/>
            <person name="Teruya K."/>
            <person name="Shiroma A."/>
            <person name="Shimoji M."/>
            <person name="Hirano T."/>
            <person name="Itoh T."/>
            <person name="Kaga A."/>
            <person name="Tomooka N."/>
        </authorList>
    </citation>
    <scope>NUCLEOTIDE SEQUENCE [LARGE SCALE GENOMIC DNA]</scope>
    <source>
        <strain evidence="3">cv. Shumari</strain>
    </source>
</reference>
<proteinExistence type="predicted"/>
<dbReference type="Proteomes" id="UP000291084">
    <property type="component" value="Chromosome 5"/>
</dbReference>
<evidence type="ECO:0000313" key="2">
    <source>
        <dbReference type="EMBL" id="BAT86955.1"/>
    </source>
</evidence>
<evidence type="ECO:0000313" key="3">
    <source>
        <dbReference type="Proteomes" id="UP000291084"/>
    </source>
</evidence>
<feature type="non-terminal residue" evidence="2">
    <location>
        <position position="1"/>
    </location>
</feature>
<feature type="compositionally biased region" description="Basic and acidic residues" evidence="1">
    <location>
        <begin position="22"/>
        <end position="34"/>
    </location>
</feature>